<reference evidence="3" key="1">
    <citation type="journal article" date="2013" name="Science">
        <title>The Amborella genome and the evolution of flowering plants.</title>
        <authorList>
            <consortium name="Amborella Genome Project"/>
        </authorList>
    </citation>
    <scope>NUCLEOTIDE SEQUENCE [LARGE SCALE GENOMIC DNA]</scope>
</reference>
<gene>
    <name evidence="2" type="ORF">AMTR_s00005p00025520</name>
</gene>
<proteinExistence type="predicted"/>
<organism evidence="2 3">
    <name type="scientific">Amborella trichopoda</name>
    <dbReference type="NCBI Taxonomy" id="13333"/>
    <lineage>
        <taxon>Eukaryota</taxon>
        <taxon>Viridiplantae</taxon>
        <taxon>Streptophyta</taxon>
        <taxon>Embryophyta</taxon>
        <taxon>Tracheophyta</taxon>
        <taxon>Spermatophyta</taxon>
        <taxon>Magnoliopsida</taxon>
        <taxon>Amborellales</taxon>
        <taxon>Amborellaceae</taxon>
        <taxon>Amborella</taxon>
    </lineage>
</organism>
<dbReference type="Proteomes" id="UP000017836">
    <property type="component" value="Unassembled WGS sequence"/>
</dbReference>
<dbReference type="AlphaFoldDB" id="W1PFK7"/>
<evidence type="ECO:0000313" key="3">
    <source>
        <dbReference type="Proteomes" id="UP000017836"/>
    </source>
</evidence>
<protein>
    <submittedName>
        <fullName evidence="2">Uncharacterized protein</fullName>
    </submittedName>
</protein>
<feature type="region of interest" description="Disordered" evidence="1">
    <location>
        <begin position="1"/>
        <end position="135"/>
    </location>
</feature>
<dbReference type="Gramene" id="ERN06728">
    <property type="protein sequence ID" value="ERN06728"/>
    <property type="gene ID" value="AMTR_s00005p00025520"/>
</dbReference>
<sequence>MASDLGVASPVHEVGPVTVESMHESTLAPSSPGRMTSDSDLCLGEISPSKLGEDEDVNNEGFNTSSEEGPNERFEQPVAIPPNDMDGGVRDEGTSTSQGGEPGIEERLEQPGATTPDVVKEALVPGSSKVEAIRA</sequence>
<dbReference type="HOGENOM" id="CLU_1888550_0_0_1"/>
<feature type="compositionally biased region" description="Polar residues" evidence="1">
    <location>
        <begin position="27"/>
        <end position="39"/>
    </location>
</feature>
<accession>W1PFK7</accession>
<name>W1PFK7_AMBTC</name>
<keyword evidence="3" id="KW-1185">Reference proteome</keyword>
<evidence type="ECO:0000313" key="2">
    <source>
        <dbReference type="EMBL" id="ERN06728.1"/>
    </source>
</evidence>
<evidence type="ECO:0000256" key="1">
    <source>
        <dbReference type="SAM" id="MobiDB-lite"/>
    </source>
</evidence>
<dbReference type="EMBL" id="KI393866">
    <property type="protein sequence ID" value="ERN06728.1"/>
    <property type="molecule type" value="Genomic_DNA"/>
</dbReference>